<reference evidence="2 3" key="1">
    <citation type="submission" date="2019-09" db="EMBL/GenBank/DDBJ databases">
        <title>Pararcticibacter amylolyticus gen. nov., sp. nov., isolated from a rottenly hemp rope, and reclassification of Pedobacter tournemirensis as Pararcticibacter tournemirensis comb. nov.</title>
        <authorList>
            <person name="Cai Y."/>
        </authorList>
    </citation>
    <scope>NUCLEOTIDE SEQUENCE [LARGE SCALE GENOMIC DNA]</scope>
    <source>
        <strain evidence="2 3">TF5-37.2-LB10</strain>
    </source>
</reference>
<evidence type="ECO:0000313" key="3">
    <source>
        <dbReference type="Proteomes" id="UP000322918"/>
    </source>
</evidence>
<keyword evidence="3" id="KW-1185">Reference proteome</keyword>
<feature type="domain" description="NAD(P)-binding" evidence="1">
    <location>
        <begin position="7"/>
        <end position="153"/>
    </location>
</feature>
<name>A0A5M9HCA8_9SPHI</name>
<dbReference type="PANTHER" id="PTHR43162">
    <property type="match status" value="1"/>
</dbReference>
<sequence length="298" mass="32118">MKIAVTGSLGNISKPLTIELLQKGHEVTVISSNAGKRKDIEALGALAAIGSLEDEDFLTSVFTGKDAVYTMIPPNNYFDHTLDLPAYYERLARNYEQAVNKSAVKRLVHLSSIGAHLKKGNGILASTHVVEQILGRLSDVTLTFIRPTSFYYNLLGYINGIKTEGLISANYGTQNIIPWVSPIDIAAAVAEELTAPAGTPIRYVASEELNGDDTAKVLGTAIGIPDLKWKLISDEEALNGLLTIGMNPSIAAGLVEMYGALQTGLLSADYYCNRPEKMGTVKLADYAKEFAAVYNSQC</sequence>
<dbReference type="EMBL" id="VWNE01000009">
    <property type="protein sequence ID" value="KAA8484089.1"/>
    <property type="molecule type" value="Genomic_DNA"/>
</dbReference>
<proteinExistence type="predicted"/>
<dbReference type="SUPFAM" id="SSF51735">
    <property type="entry name" value="NAD(P)-binding Rossmann-fold domains"/>
    <property type="match status" value="1"/>
</dbReference>
<dbReference type="InterPro" id="IPR051604">
    <property type="entry name" value="Ergot_Alk_Oxidoreductase"/>
</dbReference>
<dbReference type="AlphaFoldDB" id="A0A5M9HCA8"/>
<dbReference type="RefSeq" id="WP_141815875.1">
    <property type="nucleotide sequence ID" value="NZ_VFPL01000001.1"/>
</dbReference>
<organism evidence="2 3">
    <name type="scientific">Arcticibacter tournemirensis</name>
    <dbReference type="NCBI Taxonomy" id="699437"/>
    <lineage>
        <taxon>Bacteria</taxon>
        <taxon>Pseudomonadati</taxon>
        <taxon>Bacteroidota</taxon>
        <taxon>Sphingobacteriia</taxon>
        <taxon>Sphingobacteriales</taxon>
        <taxon>Sphingobacteriaceae</taxon>
        <taxon>Arcticibacter</taxon>
    </lineage>
</organism>
<dbReference type="PANTHER" id="PTHR43162:SF1">
    <property type="entry name" value="PRESTALK A DIFFERENTIATION PROTEIN A"/>
    <property type="match status" value="1"/>
</dbReference>
<evidence type="ECO:0000313" key="2">
    <source>
        <dbReference type="EMBL" id="KAA8484089.1"/>
    </source>
</evidence>
<dbReference type="InterPro" id="IPR036291">
    <property type="entry name" value="NAD(P)-bd_dom_sf"/>
</dbReference>
<dbReference type="Gene3D" id="3.90.25.10">
    <property type="entry name" value="UDP-galactose 4-epimerase, domain 1"/>
    <property type="match status" value="1"/>
</dbReference>
<dbReference type="Pfam" id="PF13460">
    <property type="entry name" value="NAD_binding_10"/>
    <property type="match status" value="1"/>
</dbReference>
<dbReference type="OrthoDB" id="2149806at2"/>
<accession>A0A5M9HCA8</accession>
<gene>
    <name evidence="2" type="ORF">F1649_07020</name>
</gene>
<comment type="caution">
    <text evidence="2">The sequence shown here is derived from an EMBL/GenBank/DDBJ whole genome shotgun (WGS) entry which is preliminary data.</text>
</comment>
<evidence type="ECO:0000259" key="1">
    <source>
        <dbReference type="Pfam" id="PF13460"/>
    </source>
</evidence>
<protein>
    <submittedName>
        <fullName evidence="2">NAD(P)H-binding protein</fullName>
    </submittedName>
</protein>
<dbReference type="InterPro" id="IPR016040">
    <property type="entry name" value="NAD(P)-bd_dom"/>
</dbReference>
<dbReference type="Gene3D" id="3.40.50.720">
    <property type="entry name" value="NAD(P)-binding Rossmann-like Domain"/>
    <property type="match status" value="1"/>
</dbReference>
<dbReference type="Proteomes" id="UP000322918">
    <property type="component" value="Unassembled WGS sequence"/>
</dbReference>